<dbReference type="InterPro" id="IPR029058">
    <property type="entry name" value="AB_hydrolase_fold"/>
</dbReference>
<dbReference type="OrthoDB" id="7130006at2759"/>
<dbReference type="InterPro" id="IPR000639">
    <property type="entry name" value="Epox_hydrolase-like"/>
</dbReference>
<comment type="caution">
    <text evidence="6">The sequence shown here is derived from an EMBL/GenBank/DDBJ whole genome shotgun (WGS) entry which is preliminary data.</text>
</comment>
<proteinExistence type="inferred from homology"/>
<dbReference type="PRINTS" id="PR00412">
    <property type="entry name" value="EPOXHYDRLASE"/>
</dbReference>
<dbReference type="InterPro" id="IPR016292">
    <property type="entry name" value="Epoxide_hydrolase"/>
</dbReference>
<accession>A0A9W9F3R2</accession>
<comment type="similarity">
    <text evidence="1">Belongs to the peptidase S33 family.</text>
</comment>
<dbReference type="GO" id="GO:0097176">
    <property type="term" value="P:epoxide metabolic process"/>
    <property type="evidence" value="ECO:0007669"/>
    <property type="project" value="TreeGrafter"/>
</dbReference>
<evidence type="ECO:0000313" key="6">
    <source>
        <dbReference type="EMBL" id="KAJ5093123.1"/>
    </source>
</evidence>
<dbReference type="Proteomes" id="UP001149165">
    <property type="component" value="Unassembled WGS sequence"/>
</dbReference>
<evidence type="ECO:0000256" key="1">
    <source>
        <dbReference type="ARBA" id="ARBA00010088"/>
    </source>
</evidence>
<dbReference type="Pfam" id="PF06441">
    <property type="entry name" value="EHN"/>
    <property type="match status" value="1"/>
</dbReference>
<sequence>MSEPPIPYTISIPDAALQELNQRLDWAKFPTQLTSSDQDSWEFGVPAEEVKRLVTYWRNEFDWRKAEGQLNKLPHYRTDIEVDGFGVLDIHFIHQASPVKNAIPLLFSHGWPGSFIEVKKILPMLEDADGMPAFHVVAPSLPNFGFSSGVTERGFGWAQYAETFHKLMLKLGYSQYVTQGGDLGFWITRSMGLLYPDHCRASHMNMIVSQPPKWSSNPLLALQHAIQPYSTHESNGRERSAWFEREGFGYNLLQRTKPQTIGAALSDSPVALLTWIYEKLHDWSDSYPWTEDEILTWVSIYWFSVAGPEASVRVYYEGSHLQSDEDISYQRLIGHIPDVKVGFVHLPREISVVPRTWAAAMGPVVQQTEYDHGGHFAAWEVPEVIVRDLRNMFGKGGPCYGIIAERDGY</sequence>
<gene>
    <name evidence="6" type="ORF">N7456_008984</name>
</gene>
<evidence type="ECO:0000313" key="7">
    <source>
        <dbReference type="Proteomes" id="UP001149165"/>
    </source>
</evidence>
<dbReference type="AlphaFoldDB" id="A0A9W9F3R2"/>
<evidence type="ECO:0000259" key="5">
    <source>
        <dbReference type="Pfam" id="PF06441"/>
    </source>
</evidence>
<protein>
    <recommendedName>
        <fullName evidence="5">Epoxide hydrolase N-terminal domain-containing protein</fullName>
    </recommendedName>
</protein>
<dbReference type="Gene3D" id="3.40.50.1820">
    <property type="entry name" value="alpha/beta hydrolase"/>
    <property type="match status" value="1"/>
</dbReference>
<evidence type="ECO:0000256" key="4">
    <source>
        <dbReference type="PIRSR" id="PIRSR001112-1"/>
    </source>
</evidence>
<evidence type="ECO:0000256" key="3">
    <source>
        <dbReference type="ARBA" id="ARBA00022801"/>
    </source>
</evidence>
<feature type="active site" description="Nucleophile" evidence="4">
    <location>
        <position position="182"/>
    </location>
</feature>
<dbReference type="PANTHER" id="PTHR21661:SF35">
    <property type="entry name" value="EPOXIDE HYDROLASE"/>
    <property type="match status" value="1"/>
</dbReference>
<feature type="domain" description="Epoxide hydrolase N-terminal" evidence="5">
    <location>
        <begin position="7"/>
        <end position="118"/>
    </location>
</feature>
<dbReference type="EMBL" id="JAPQKH010000006">
    <property type="protein sequence ID" value="KAJ5093123.1"/>
    <property type="molecule type" value="Genomic_DNA"/>
</dbReference>
<evidence type="ECO:0000256" key="2">
    <source>
        <dbReference type="ARBA" id="ARBA00022797"/>
    </source>
</evidence>
<feature type="active site" description="Proton acceptor" evidence="4">
    <location>
        <position position="375"/>
    </location>
</feature>
<dbReference type="PANTHER" id="PTHR21661">
    <property type="entry name" value="EPOXIDE HYDROLASE 1-RELATED"/>
    <property type="match status" value="1"/>
</dbReference>
<organism evidence="6 7">
    <name type="scientific">Penicillium angulare</name>
    <dbReference type="NCBI Taxonomy" id="116970"/>
    <lineage>
        <taxon>Eukaryota</taxon>
        <taxon>Fungi</taxon>
        <taxon>Dikarya</taxon>
        <taxon>Ascomycota</taxon>
        <taxon>Pezizomycotina</taxon>
        <taxon>Eurotiomycetes</taxon>
        <taxon>Eurotiomycetidae</taxon>
        <taxon>Eurotiales</taxon>
        <taxon>Aspergillaceae</taxon>
        <taxon>Penicillium</taxon>
    </lineage>
</organism>
<reference evidence="6" key="1">
    <citation type="submission" date="2022-11" db="EMBL/GenBank/DDBJ databases">
        <authorList>
            <person name="Petersen C."/>
        </authorList>
    </citation>
    <scope>NUCLEOTIDE SEQUENCE</scope>
    <source>
        <strain evidence="6">IBT 30069</strain>
    </source>
</reference>
<keyword evidence="3" id="KW-0378">Hydrolase</keyword>
<name>A0A9W9F3R2_9EURO</name>
<dbReference type="GO" id="GO:0004301">
    <property type="term" value="F:epoxide hydrolase activity"/>
    <property type="evidence" value="ECO:0007669"/>
    <property type="project" value="TreeGrafter"/>
</dbReference>
<feature type="active site" description="Proton donor" evidence="4">
    <location>
        <position position="315"/>
    </location>
</feature>
<dbReference type="InterPro" id="IPR010497">
    <property type="entry name" value="Epoxide_hydro_N"/>
</dbReference>
<keyword evidence="7" id="KW-1185">Reference proteome</keyword>
<reference evidence="6" key="2">
    <citation type="journal article" date="2023" name="IMA Fungus">
        <title>Comparative genomic study of the Penicillium genus elucidates a diverse pangenome and 15 lateral gene transfer events.</title>
        <authorList>
            <person name="Petersen C."/>
            <person name="Sorensen T."/>
            <person name="Nielsen M.R."/>
            <person name="Sondergaard T.E."/>
            <person name="Sorensen J.L."/>
            <person name="Fitzpatrick D.A."/>
            <person name="Frisvad J.C."/>
            <person name="Nielsen K.L."/>
        </authorList>
    </citation>
    <scope>NUCLEOTIDE SEQUENCE</scope>
    <source>
        <strain evidence="6">IBT 30069</strain>
    </source>
</reference>
<dbReference type="GO" id="GO:0072330">
    <property type="term" value="P:monocarboxylic acid biosynthetic process"/>
    <property type="evidence" value="ECO:0007669"/>
    <property type="project" value="UniProtKB-ARBA"/>
</dbReference>
<keyword evidence="2" id="KW-0058">Aromatic hydrocarbons catabolism</keyword>
<dbReference type="GO" id="GO:0017000">
    <property type="term" value="P:antibiotic biosynthetic process"/>
    <property type="evidence" value="ECO:0007669"/>
    <property type="project" value="UniProtKB-ARBA"/>
</dbReference>
<dbReference type="PIRSF" id="PIRSF001112">
    <property type="entry name" value="Epoxide_hydrolase"/>
    <property type="match status" value="1"/>
</dbReference>
<dbReference type="SUPFAM" id="SSF53474">
    <property type="entry name" value="alpha/beta-Hydrolases"/>
    <property type="match status" value="1"/>
</dbReference>